<feature type="domain" description="RNA polymerase Rpb2" evidence="8">
    <location>
        <begin position="24"/>
        <end position="85"/>
    </location>
</feature>
<dbReference type="Gene3D" id="2.40.270.10">
    <property type="entry name" value="DNA-directed RNA polymerase, subunit 2, domain 6"/>
    <property type="match status" value="2"/>
</dbReference>
<accession>A0A164WTP1</accession>
<dbReference type="InterPro" id="IPR007646">
    <property type="entry name" value="RNA_pol_Rpb2_4"/>
</dbReference>
<dbReference type="InterPro" id="IPR007120">
    <property type="entry name" value="DNA-dir_RNAP_su2_dom"/>
</dbReference>
<dbReference type="STRING" id="1314777.A0A164WTP1"/>
<dbReference type="EC" id="2.7.7.6" evidence="2"/>
<dbReference type="Pfam" id="PF04567">
    <property type="entry name" value="RNA_pol_Rpb2_5"/>
    <property type="match status" value="1"/>
</dbReference>
<dbReference type="Pfam" id="PF04566">
    <property type="entry name" value="RNA_pol_Rpb2_4"/>
    <property type="match status" value="1"/>
</dbReference>
<keyword evidence="6" id="KW-0804">Transcription</keyword>
<dbReference type="Pfam" id="PF00562">
    <property type="entry name" value="RNA_pol_Rpb2_6"/>
    <property type="match status" value="2"/>
</dbReference>
<dbReference type="GO" id="GO:0006351">
    <property type="term" value="P:DNA-templated transcription"/>
    <property type="evidence" value="ECO:0007669"/>
    <property type="project" value="InterPro"/>
</dbReference>
<sequence>MLMLCLDICLANGAEIYAPSTFVVNVTGSIIGLTWFPTRFLANFRRLRRARRFSEFVSVYVNHHYQALHIASDGGRICGPMSIVKNEKSRVTSDHVIMLKTGEYVFDDFLSMGLVEYLDANEENDALMALYESNIVPGTTHLEIEIEPLTILGVVAGLIPYPHHNQSPRNTYQCAMHIWVNRQLGLSHITSSIPMVKTETIELIGWDKFPAGQNATVAASLDRAYGRCQVLRKFSTIIRKYPNGTFDRLADALVDEHGNAEGLAGLVEQVYPGDIYINKQTPKNAADNSLTGQGAAPYKTTHLTYKFPIPGYIDKMMITGAWDALLIKALIRRTYTGRRVFAVSLSTKKTYPSTIGELLQLNTWFDSACTVLILWPDTIMNPHGFPSRMMVRKMIEFLAGKAGVLSGKLQYGTAFAGSKVEDMSRILIIIENDFSYSGKPGKDMLANGLTGEPLEA</sequence>
<keyword evidence="3" id="KW-0240">DNA-directed RNA polymerase</keyword>
<evidence type="ECO:0000256" key="5">
    <source>
        <dbReference type="ARBA" id="ARBA00022695"/>
    </source>
</evidence>
<dbReference type="AlphaFoldDB" id="A0A164WTP1"/>
<feature type="domain" description="DNA-directed RNA polymerase subunit 2 hybrid-binding" evidence="7">
    <location>
        <begin position="375"/>
        <end position="455"/>
    </location>
</feature>
<evidence type="ECO:0000259" key="7">
    <source>
        <dbReference type="Pfam" id="PF00562"/>
    </source>
</evidence>
<evidence type="ECO:0000256" key="3">
    <source>
        <dbReference type="ARBA" id="ARBA00022478"/>
    </source>
</evidence>
<dbReference type="Gene3D" id="2.40.50.150">
    <property type="match status" value="1"/>
</dbReference>
<evidence type="ECO:0000256" key="2">
    <source>
        <dbReference type="ARBA" id="ARBA00012418"/>
    </source>
</evidence>
<dbReference type="GO" id="GO:0032549">
    <property type="term" value="F:ribonucleoside binding"/>
    <property type="evidence" value="ECO:0007669"/>
    <property type="project" value="InterPro"/>
</dbReference>
<dbReference type="InterPro" id="IPR015712">
    <property type="entry name" value="DNA-dir_RNA_pol_su2"/>
</dbReference>
<evidence type="ECO:0000256" key="1">
    <source>
        <dbReference type="ARBA" id="ARBA00006835"/>
    </source>
</evidence>
<keyword evidence="5" id="KW-0548">Nucleotidyltransferase</keyword>
<evidence type="ECO:0000313" key="10">
    <source>
        <dbReference type="EMBL" id="KZS95350.1"/>
    </source>
</evidence>
<evidence type="ECO:0000313" key="11">
    <source>
        <dbReference type="Proteomes" id="UP000076722"/>
    </source>
</evidence>
<comment type="similarity">
    <text evidence="1">Belongs to the RNA polymerase beta chain family.</text>
</comment>
<evidence type="ECO:0000259" key="9">
    <source>
        <dbReference type="Pfam" id="PF04567"/>
    </source>
</evidence>
<dbReference type="InterPro" id="IPR007647">
    <property type="entry name" value="RNA_pol_Rpb2_5"/>
</dbReference>
<dbReference type="InterPro" id="IPR037033">
    <property type="entry name" value="DNA-dir_RNAP_su2_hyb_sf"/>
</dbReference>
<proteinExistence type="inferred from homology"/>
<feature type="domain" description="DNA-directed RNA polymerase subunit 2 hybrid-binding" evidence="7">
    <location>
        <begin position="155"/>
        <end position="319"/>
    </location>
</feature>
<keyword evidence="11" id="KW-1185">Reference proteome</keyword>
<keyword evidence="4" id="KW-0808">Transferase</keyword>
<dbReference type="GO" id="GO:0003677">
    <property type="term" value="F:DNA binding"/>
    <property type="evidence" value="ECO:0007669"/>
    <property type="project" value="InterPro"/>
</dbReference>
<evidence type="ECO:0000256" key="4">
    <source>
        <dbReference type="ARBA" id="ARBA00022679"/>
    </source>
</evidence>
<reference evidence="10 11" key="1">
    <citation type="journal article" date="2016" name="Mol. Biol. Evol.">
        <title>Comparative Genomics of Early-Diverging Mushroom-Forming Fungi Provides Insights into the Origins of Lignocellulose Decay Capabilities.</title>
        <authorList>
            <person name="Nagy L.G."/>
            <person name="Riley R."/>
            <person name="Tritt A."/>
            <person name="Adam C."/>
            <person name="Daum C."/>
            <person name="Floudas D."/>
            <person name="Sun H."/>
            <person name="Yadav J.S."/>
            <person name="Pangilinan J."/>
            <person name="Larsson K.H."/>
            <person name="Matsuura K."/>
            <person name="Barry K."/>
            <person name="Labutti K."/>
            <person name="Kuo R."/>
            <person name="Ohm R.A."/>
            <person name="Bhattacharya S.S."/>
            <person name="Shirouzu T."/>
            <person name="Yoshinaga Y."/>
            <person name="Martin F.M."/>
            <person name="Grigoriev I.V."/>
            <person name="Hibbett D.S."/>
        </authorList>
    </citation>
    <scope>NUCLEOTIDE SEQUENCE [LARGE SCALE GENOMIC DNA]</scope>
    <source>
        <strain evidence="10 11">HHB9708</strain>
    </source>
</reference>
<protein>
    <recommendedName>
        <fullName evidence="2">DNA-directed RNA polymerase</fullName>
        <ecNumber evidence="2">2.7.7.6</ecNumber>
    </recommendedName>
</protein>
<organism evidence="10 11">
    <name type="scientific">Sistotremastrum niveocremeum HHB9708</name>
    <dbReference type="NCBI Taxonomy" id="1314777"/>
    <lineage>
        <taxon>Eukaryota</taxon>
        <taxon>Fungi</taxon>
        <taxon>Dikarya</taxon>
        <taxon>Basidiomycota</taxon>
        <taxon>Agaricomycotina</taxon>
        <taxon>Agaricomycetes</taxon>
        <taxon>Sistotremastrales</taxon>
        <taxon>Sistotremastraceae</taxon>
        <taxon>Sertulicium</taxon>
        <taxon>Sertulicium niveocremeum</taxon>
    </lineage>
</organism>
<dbReference type="PANTHER" id="PTHR20856">
    <property type="entry name" value="DNA-DIRECTED RNA POLYMERASE I SUBUNIT 2"/>
    <property type="match status" value="1"/>
</dbReference>
<dbReference type="Gene3D" id="3.90.1070.20">
    <property type="match status" value="1"/>
</dbReference>
<evidence type="ECO:0000256" key="6">
    <source>
        <dbReference type="ARBA" id="ARBA00023163"/>
    </source>
</evidence>
<evidence type="ECO:0000259" key="8">
    <source>
        <dbReference type="Pfam" id="PF04566"/>
    </source>
</evidence>
<name>A0A164WTP1_9AGAM</name>
<dbReference type="InterPro" id="IPR014724">
    <property type="entry name" value="RNA_pol_RPB2_OB-fold"/>
</dbReference>
<feature type="domain" description="RNA polymerase Rpb2" evidence="9">
    <location>
        <begin position="106"/>
        <end position="135"/>
    </location>
</feature>
<dbReference type="Proteomes" id="UP000076722">
    <property type="component" value="Unassembled WGS sequence"/>
</dbReference>
<dbReference type="GO" id="GO:0000428">
    <property type="term" value="C:DNA-directed RNA polymerase complex"/>
    <property type="evidence" value="ECO:0007669"/>
    <property type="project" value="UniProtKB-KW"/>
</dbReference>
<dbReference type="EMBL" id="KV419401">
    <property type="protein sequence ID" value="KZS95350.1"/>
    <property type="molecule type" value="Genomic_DNA"/>
</dbReference>
<dbReference type="GO" id="GO:0003899">
    <property type="term" value="F:DNA-directed RNA polymerase activity"/>
    <property type="evidence" value="ECO:0007669"/>
    <property type="project" value="UniProtKB-EC"/>
</dbReference>
<dbReference type="SUPFAM" id="SSF64484">
    <property type="entry name" value="beta and beta-prime subunits of DNA dependent RNA-polymerase"/>
    <property type="match status" value="1"/>
</dbReference>
<gene>
    <name evidence="10" type="ORF">SISNIDRAFT_541552</name>
</gene>